<dbReference type="Pfam" id="PF04468">
    <property type="entry name" value="PSP1"/>
    <property type="match status" value="1"/>
</dbReference>
<dbReference type="EMBL" id="CP003220">
    <property type="protein sequence ID" value="EGB14156.1"/>
    <property type="molecule type" value="Genomic_DNA"/>
</dbReference>
<dbReference type="STRING" id="641491.DND132_0941"/>
<evidence type="ECO:0000313" key="4">
    <source>
        <dbReference type="Proteomes" id="UP000007845"/>
    </source>
</evidence>
<feature type="compositionally biased region" description="Basic and acidic residues" evidence="1">
    <location>
        <begin position="321"/>
        <end position="336"/>
    </location>
</feature>
<dbReference type="KEGG" id="ddn:DND132_0941"/>
<sequence>MSQILGVKFNDYGQVYYFGSGPFVVREGQHVIVKTDQGMGLGKVILIRQAPKEMDDDDPEGHKAIYRLANDKDMEAVAENAVLSRDAFRFCRTCINTHKLGMKLVDVEVFFDRSKMVFYFTAPGRIDFRELIKDLVKEYRTRIELRQIGVRHETQMLGAIGNCGQMCCCRRFMRKFVPVTIKMAKEQNLFLNPTKISGICGRLLCCLSFEQQGYEEFHRMCPRVGKKYPTSLGQMKVLRSNFFKKSLSLLDENFEEQEVSIDEWNEIVNKPPSDEAKAEAKARAAGPKARRGGRRPVRPDILAPEPDLSELEDPSPAEEPGPVREERKRRPRKDAPAARPEQAAAAPEDGDEADAQSKRARRPRRRRRRPPKK</sequence>
<dbReference type="Proteomes" id="UP000007845">
    <property type="component" value="Chromosome"/>
</dbReference>
<keyword evidence="4" id="KW-1185">Reference proteome</keyword>
<dbReference type="InterPro" id="IPR007557">
    <property type="entry name" value="PSP1_C"/>
</dbReference>
<feature type="domain" description="PSP1 C-terminal" evidence="2">
    <location>
        <begin position="63"/>
        <end position="148"/>
    </location>
</feature>
<dbReference type="AlphaFoldDB" id="F0JI26"/>
<feature type="compositionally biased region" description="Basic residues" evidence="1">
    <location>
        <begin position="358"/>
        <end position="373"/>
    </location>
</feature>
<dbReference type="PANTHER" id="PTHR43830:SF3">
    <property type="entry name" value="PROTEIN PSP1"/>
    <property type="match status" value="1"/>
</dbReference>
<name>F0JI26_9BACT</name>
<evidence type="ECO:0000256" key="1">
    <source>
        <dbReference type="SAM" id="MobiDB-lite"/>
    </source>
</evidence>
<dbReference type="OrthoDB" id="9779344at2"/>
<dbReference type="eggNOG" id="COG1774">
    <property type="taxonomic scope" value="Bacteria"/>
</dbReference>
<feature type="compositionally biased region" description="Basic and acidic residues" evidence="1">
    <location>
        <begin position="272"/>
        <end position="282"/>
    </location>
</feature>
<dbReference type="GO" id="GO:0005737">
    <property type="term" value="C:cytoplasm"/>
    <property type="evidence" value="ECO:0007669"/>
    <property type="project" value="TreeGrafter"/>
</dbReference>
<dbReference type="PROSITE" id="PS51411">
    <property type="entry name" value="PSP1_C"/>
    <property type="match status" value="1"/>
</dbReference>
<dbReference type="HOGENOM" id="CLU_033149_2_3_7"/>
<feature type="compositionally biased region" description="Low complexity" evidence="1">
    <location>
        <begin position="337"/>
        <end position="347"/>
    </location>
</feature>
<dbReference type="PANTHER" id="PTHR43830">
    <property type="entry name" value="PROTEIN PSP1"/>
    <property type="match status" value="1"/>
</dbReference>
<dbReference type="NCBIfam" id="NF041131">
    <property type="entry name" value="RicT_YaaT_fam"/>
    <property type="match status" value="1"/>
</dbReference>
<evidence type="ECO:0000313" key="3">
    <source>
        <dbReference type="EMBL" id="EGB14156.1"/>
    </source>
</evidence>
<feature type="compositionally biased region" description="Acidic residues" evidence="1">
    <location>
        <begin position="307"/>
        <end position="316"/>
    </location>
</feature>
<reference evidence="3 4" key="1">
    <citation type="journal article" date="2011" name="J. Bacteriol.">
        <title>Genome sequence of the mercury-methylating strain Desulfovibrio desulfuricans ND132.</title>
        <authorList>
            <person name="Brown S.D."/>
            <person name="Gilmour C.C."/>
            <person name="Kucken A.M."/>
            <person name="Wall J.D."/>
            <person name="Elias D.A."/>
            <person name="Brandt C.C."/>
            <person name="Podar M."/>
            <person name="Chertkov O."/>
            <person name="Held B."/>
            <person name="Bruce D.C."/>
            <person name="Detter J.C."/>
            <person name="Tapia R."/>
            <person name="Han C.S."/>
            <person name="Goodwin L.A."/>
            <person name="Cheng J.F."/>
            <person name="Pitluck S."/>
            <person name="Woyke T."/>
            <person name="Mikhailova N."/>
            <person name="Ivanova N.N."/>
            <person name="Han J."/>
            <person name="Lucas S."/>
            <person name="Lapidus A.L."/>
            <person name="Land M.L."/>
            <person name="Hauser L.J."/>
            <person name="Palumbo A.V."/>
        </authorList>
    </citation>
    <scope>NUCLEOTIDE SEQUENCE [LARGE SCALE GENOMIC DNA]</scope>
    <source>
        <strain evidence="3 4">ND132</strain>
    </source>
</reference>
<proteinExistence type="predicted"/>
<organism evidence="3 4">
    <name type="scientific">Pseudodesulfovibrio mercurii</name>
    <dbReference type="NCBI Taxonomy" id="641491"/>
    <lineage>
        <taxon>Bacteria</taxon>
        <taxon>Pseudomonadati</taxon>
        <taxon>Thermodesulfobacteriota</taxon>
        <taxon>Desulfovibrionia</taxon>
        <taxon>Desulfovibrionales</taxon>
        <taxon>Desulfovibrionaceae</taxon>
    </lineage>
</organism>
<protein>
    <submittedName>
        <fullName evidence="3">PSP1 domain protein</fullName>
    </submittedName>
</protein>
<feature type="region of interest" description="Disordered" evidence="1">
    <location>
        <begin position="265"/>
        <end position="373"/>
    </location>
</feature>
<dbReference type="RefSeq" id="WP_014321584.1">
    <property type="nucleotide sequence ID" value="NC_016803.1"/>
</dbReference>
<gene>
    <name evidence="3" type="ORF">DND132_0941</name>
</gene>
<accession>F0JI26</accession>
<dbReference type="InterPro" id="IPR047767">
    <property type="entry name" value="PSP1-like"/>
</dbReference>
<evidence type="ECO:0000259" key="2">
    <source>
        <dbReference type="PROSITE" id="PS51411"/>
    </source>
</evidence>